<proteinExistence type="predicted"/>
<evidence type="ECO:0000313" key="2">
    <source>
        <dbReference type="Proteomes" id="UP000682928"/>
    </source>
</evidence>
<dbReference type="AlphaFoldDB" id="A0AA86MAP8"/>
<dbReference type="Gene3D" id="3.90.1720.10">
    <property type="entry name" value="endopeptidase domain like (from Nostoc punctiforme)"/>
    <property type="match status" value="1"/>
</dbReference>
<protein>
    <recommendedName>
        <fullName evidence="3">CHAP domain-containing protein</fullName>
    </recommendedName>
</protein>
<gene>
    <name evidence="1" type="ORF">ENKO_10430</name>
</gene>
<dbReference type="RefSeq" id="WP_088221519.1">
    <property type="nucleotide sequence ID" value="NZ_AP024590.1"/>
</dbReference>
<evidence type="ECO:0000313" key="1">
    <source>
        <dbReference type="EMBL" id="BCU54449.1"/>
    </source>
</evidence>
<evidence type="ECO:0008006" key="3">
    <source>
        <dbReference type="Google" id="ProtNLM"/>
    </source>
</evidence>
<dbReference type="Proteomes" id="UP000682928">
    <property type="component" value="Chromosome"/>
</dbReference>
<reference evidence="1" key="1">
    <citation type="submission" date="2021-04" db="EMBL/GenBank/DDBJ databases">
        <title>Difference and commonality of drug resistance evolution in various bacteria. and drug sensitivity profiles.</title>
        <authorList>
            <person name="Maeda T."/>
            <person name="Shibai A."/>
            <person name="Kawada K."/>
            <person name="Kotani H."/>
            <person name="Tarusawa Y."/>
            <person name="Tanabe K."/>
            <person name="Furusawa C."/>
        </authorList>
    </citation>
    <scope>NUCLEOTIDE SEQUENCE</scope>
    <source>
        <strain evidence="1">JCM 8580</strain>
    </source>
</reference>
<dbReference type="EMBL" id="AP024590">
    <property type="protein sequence ID" value="BCU54449.1"/>
    <property type="molecule type" value="Genomic_DNA"/>
</dbReference>
<sequence>MSWNKYEAVSYARRHAHQKSGGHCARAVAAAIRAGGVKIEGADAKDFGRALERAGFTKVYGTAIEGDVAIIDALPGAHQYGHACIYDGSGTWYSDFVQRSLYPGPRYRELQPKITIYRHY</sequence>
<accession>A0AA86MAP8</accession>
<organism evidence="1 2">
    <name type="scientific">Enterobacter kobei</name>
    <dbReference type="NCBI Taxonomy" id="208224"/>
    <lineage>
        <taxon>Bacteria</taxon>
        <taxon>Pseudomonadati</taxon>
        <taxon>Pseudomonadota</taxon>
        <taxon>Gammaproteobacteria</taxon>
        <taxon>Enterobacterales</taxon>
        <taxon>Enterobacteriaceae</taxon>
        <taxon>Enterobacter</taxon>
        <taxon>Enterobacter cloacae complex</taxon>
    </lineage>
</organism>
<name>A0AA86MAP8_9ENTR</name>